<dbReference type="GO" id="GO:0016787">
    <property type="term" value="F:hydrolase activity"/>
    <property type="evidence" value="ECO:0007669"/>
    <property type="project" value="UniProtKB-KW"/>
</dbReference>
<gene>
    <name evidence="3" type="ORF">IAA98_06610</name>
</gene>
<dbReference type="AlphaFoldDB" id="A0A9D1GXM0"/>
<feature type="domain" description="CN hydrolase" evidence="2">
    <location>
        <begin position="1"/>
        <end position="251"/>
    </location>
</feature>
<reference evidence="3" key="2">
    <citation type="journal article" date="2021" name="PeerJ">
        <title>Extensive microbial diversity within the chicken gut microbiome revealed by metagenomics and culture.</title>
        <authorList>
            <person name="Gilroy R."/>
            <person name="Ravi A."/>
            <person name="Getino M."/>
            <person name="Pursley I."/>
            <person name="Horton D.L."/>
            <person name="Alikhan N.F."/>
            <person name="Baker D."/>
            <person name="Gharbi K."/>
            <person name="Hall N."/>
            <person name="Watson M."/>
            <person name="Adriaenssens E.M."/>
            <person name="Foster-Nyarko E."/>
            <person name="Jarju S."/>
            <person name="Secka A."/>
            <person name="Antonio M."/>
            <person name="Oren A."/>
            <person name="Chaudhuri R.R."/>
            <person name="La Ragione R."/>
            <person name="Hildebrand F."/>
            <person name="Pallen M.J."/>
        </authorList>
    </citation>
    <scope>NUCLEOTIDE SEQUENCE</scope>
    <source>
        <strain evidence="3">ChiGjej1B1-24693</strain>
    </source>
</reference>
<keyword evidence="3" id="KW-0378">Hydrolase</keyword>
<dbReference type="PANTHER" id="PTHR23088">
    <property type="entry name" value="NITRILASE-RELATED"/>
    <property type="match status" value="1"/>
</dbReference>
<dbReference type="EMBL" id="DVLP01000201">
    <property type="protein sequence ID" value="HIT75237.1"/>
    <property type="molecule type" value="Genomic_DNA"/>
</dbReference>
<organism evidence="3 4">
    <name type="scientific">Candidatus Avipropionibacterium avicola</name>
    <dbReference type="NCBI Taxonomy" id="2840701"/>
    <lineage>
        <taxon>Bacteria</taxon>
        <taxon>Bacillati</taxon>
        <taxon>Actinomycetota</taxon>
        <taxon>Actinomycetes</taxon>
        <taxon>Propionibacteriales</taxon>
        <taxon>Propionibacteriaceae</taxon>
        <taxon>Propionibacteriaceae incertae sedis</taxon>
        <taxon>Candidatus Avipropionibacterium</taxon>
    </lineage>
</organism>
<sequence length="270" mass="28573">MRVALAQLTSGPRPEDNLALVEEWTARAAEAGASLVVFPEATMAWFAADPATTAEETDGPWAAEVAAIARRHQLTVAVGMFTRAEDPSTGSGGRSAKVRNTLLLTDGTAHHRYHKIHLFDAFGHRESDTVSPGTQTLQLTLGTWPTGVAICYDLRFGELFTGYADAGAELLLVSASWGAGAGKLEQWRTLSTARALDTTCWVIACDQAEPQGEQVGTAPLGVGHSMVVDPLGRIVAEAGAGPELLVVDLDHDLVGQARRALPVLDNAALR</sequence>
<dbReference type="Proteomes" id="UP000886842">
    <property type="component" value="Unassembled WGS sequence"/>
</dbReference>
<reference evidence="3" key="1">
    <citation type="submission" date="2020-10" db="EMBL/GenBank/DDBJ databases">
        <authorList>
            <person name="Gilroy R."/>
        </authorList>
    </citation>
    <scope>NUCLEOTIDE SEQUENCE</scope>
    <source>
        <strain evidence="3">ChiGjej1B1-24693</strain>
    </source>
</reference>
<name>A0A9D1GXM0_9ACTN</name>
<dbReference type="CDD" id="cd07581">
    <property type="entry name" value="nitrilase_3"/>
    <property type="match status" value="1"/>
</dbReference>
<dbReference type="PROSITE" id="PS50263">
    <property type="entry name" value="CN_HYDROLASE"/>
    <property type="match status" value="1"/>
</dbReference>
<proteinExistence type="inferred from homology"/>
<evidence type="ECO:0000256" key="1">
    <source>
        <dbReference type="ARBA" id="ARBA00010613"/>
    </source>
</evidence>
<dbReference type="Pfam" id="PF00795">
    <property type="entry name" value="CN_hydrolase"/>
    <property type="match status" value="1"/>
</dbReference>
<dbReference type="Gene3D" id="3.60.110.10">
    <property type="entry name" value="Carbon-nitrogen hydrolase"/>
    <property type="match status" value="1"/>
</dbReference>
<protein>
    <submittedName>
        <fullName evidence="3">Carbon-nitrogen hydrolase family protein</fullName>
    </submittedName>
</protein>
<accession>A0A9D1GXM0</accession>
<dbReference type="InterPro" id="IPR036526">
    <property type="entry name" value="C-N_Hydrolase_sf"/>
</dbReference>
<evidence type="ECO:0000259" key="2">
    <source>
        <dbReference type="PROSITE" id="PS50263"/>
    </source>
</evidence>
<evidence type="ECO:0000313" key="3">
    <source>
        <dbReference type="EMBL" id="HIT75237.1"/>
    </source>
</evidence>
<comment type="similarity">
    <text evidence="1">Belongs to the carbon-nitrogen hydrolase superfamily. NIT1/NIT2 family.</text>
</comment>
<dbReference type="InterPro" id="IPR003010">
    <property type="entry name" value="C-N_Hydrolase"/>
</dbReference>
<dbReference type="SUPFAM" id="SSF56317">
    <property type="entry name" value="Carbon-nitrogen hydrolase"/>
    <property type="match status" value="1"/>
</dbReference>
<comment type="caution">
    <text evidence="3">The sequence shown here is derived from an EMBL/GenBank/DDBJ whole genome shotgun (WGS) entry which is preliminary data.</text>
</comment>
<evidence type="ECO:0000313" key="4">
    <source>
        <dbReference type="Proteomes" id="UP000886842"/>
    </source>
</evidence>
<dbReference type="PANTHER" id="PTHR23088:SF27">
    <property type="entry name" value="DEAMINATED GLUTATHIONE AMIDASE"/>
    <property type="match status" value="1"/>
</dbReference>